<evidence type="ECO:0000313" key="3">
    <source>
        <dbReference type="Proteomes" id="UP001176961"/>
    </source>
</evidence>
<evidence type="ECO:0000313" key="2">
    <source>
        <dbReference type="EMBL" id="CAJ0588446.1"/>
    </source>
</evidence>
<dbReference type="SUPFAM" id="SSF52935">
    <property type="entry name" value="PK C-terminal domain-like"/>
    <property type="match status" value="1"/>
</dbReference>
<dbReference type="Gene3D" id="3.40.1380.20">
    <property type="entry name" value="Pyruvate kinase, C-terminal domain"/>
    <property type="match status" value="1"/>
</dbReference>
<proteinExistence type="predicted"/>
<evidence type="ECO:0000259" key="1">
    <source>
        <dbReference type="Pfam" id="PF02887"/>
    </source>
</evidence>
<protein>
    <recommendedName>
        <fullName evidence="1">Pyruvate kinase C-terminal domain-containing protein</fullName>
    </recommendedName>
</protein>
<accession>A0AA36DIU0</accession>
<organism evidence="2 3">
    <name type="scientific">Cylicocyclus nassatus</name>
    <name type="common">Nematode worm</name>
    <dbReference type="NCBI Taxonomy" id="53992"/>
    <lineage>
        <taxon>Eukaryota</taxon>
        <taxon>Metazoa</taxon>
        <taxon>Ecdysozoa</taxon>
        <taxon>Nematoda</taxon>
        <taxon>Chromadorea</taxon>
        <taxon>Rhabditida</taxon>
        <taxon>Rhabditina</taxon>
        <taxon>Rhabditomorpha</taxon>
        <taxon>Strongyloidea</taxon>
        <taxon>Strongylidae</taxon>
        <taxon>Cylicocyclus</taxon>
    </lineage>
</organism>
<dbReference type="AlphaFoldDB" id="A0AA36DIU0"/>
<keyword evidence="3" id="KW-1185">Reference proteome</keyword>
<dbReference type="InterPro" id="IPR015795">
    <property type="entry name" value="Pyrv_Knase_C"/>
</dbReference>
<dbReference type="Pfam" id="PF02887">
    <property type="entry name" value="PK_C"/>
    <property type="match status" value="1"/>
</dbReference>
<dbReference type="EMBL" id="CATQJL010000001">
    <property type="protein sequence ID" value="CAJ0588446.1"/>
    <property type="molecule type" value="Genomic_DNA"/>
</dbReference>
<feature type="domain" description="Pyruvate kinase C-terminal" evidence="1">
    <location>
        <begin position="4"/>
        <end position="54"/>
    </location>
</feature>
<gene>
    <name evidence="2" type="ORF">CYNAS_LOCUS429</name>
</gene>
<sequence length="93" mass="9847">MTQTIATAATSAAVSGHASAILLIATTGRFALCCSRYKSPVPILTICRNASVCASFIGTEVSSQCTTINHVAIDRTTDIENRRKKVALPCMML</sequence>
<name>A0AA36DIU0_CYLNA</name>
<dbReference type="Proteomes" id="UP001176961">
    <property type="component" value="Unassembled WGS sequence"/>
</dbReference>
<reference evidence="2" key="1">
    <citation type="submission" date="2023-07" db="EMBL/GenBank/DDBJ databases">
        <authorList>
            <consortium name="CYATHOMIX"/>
        </authorList>
    </citation>
    <scope>NUCLEOTIDE SEQUENCE</scope>
    <source>
        <strain evidence="2">N/A</strain>
    </source>
</reference>
<comment type="caution">
    <text evidence="2">The sequence shown here is derived from an EMBL/GenBank/DDBJ whole genome shotgun (WGS) entry which is preliminary data.</text>
</comment>
<dbReference type="InterPro" id="IPR036918">
    <property type="entry name" value="Pyrv_Knase_C_sf"/>
</dbReference>